<dbReference type="GO" id="GO:0016491">
    <property type="term" value="F:oxidoreductase activity"/>
    <property type="evidence" value="ECO:0007669"/>
    <property type="project" value="UniProtKB-KW"/>
</dbReference>
<evidence type="ECO:0000313" key="4">
    <source>
        <dbReference type="EMBL" id="GAG64261.1"/>
    </source>
</evidence>
<evidence type="ECO:0000259" key="3">
    <source>
        <dbReference type="Pfam" id="PF00881"/>
    </source>
</evidence>
<dbReference type="PANTHER" id="PTHR43673">
    <property type="entry name" value="NAD(P)H NITROREDUCTASE YDGI-RELATED"/>
    <property type="match status" value="1"/>
</dbReference>
<comment type="caution">
    <text evidence="4">The sequence shown here is derived from an EMBL/GenBank/DDBJ whole genome shotgun (WGS) entry which is preliminary data.</text>
</comment>
<sequence length="174" mass="19365">MAIELLEVIYNRNSCRNFLDKPIEEWMLENLLEAMRRAPSAGNIQPWHFFAILNQKIKNKLANAAYGQGFIAKAPVVFVVCVNPIRSSLGYGKRGRSLYCIQDAAAATENLLIAAEAMELAGCWVGAFNEEKAAKVLNLTSYLRPVAMVPIGYPVQKRGPTHKNSIEKVTTIIR</sequence>
<feature type="domain" description="Nitroreductase" evidence="3">
    <location>
        <begin position="9"/>
        <end position="68"/>
    </location>
</feature>
<evidence type="ECO:0000256" key="1">
    <source>
        <dbReference type="ARBA" id="ARBA00007118"/>
    </source>
</evidence>
<dbReference type="EMBL" id="BART01001197">
    <property type="protein sequence ID" value="GAG64261.1"/>
    <property type="molecule type" value="Genomic_DNA"/>
</dbReference>
<accession>X1AWU4</accession>
<comment type="similarity">
    <text evidence="1">Belongs to the nitroreductase family.</text>
</comment>
<name>X1AWU4_9ZZZZ</name>
<evidence type="ECO:0000256" key="2">
    <source>
        <dbReference type="ARBA" id="ARBA00023002"/>
    </source>
</evidence>
<protein>
    <recommendedName>
        <fullName evidence="3">Nitroreductase domain-containing protein</fullName>
    </recommendedName>
</protein>
<keyword evidence="2" id="KW-0560">Oxidoreductase</keyword>
<reference evidence="4" key="1">
    <citation type="journal article" date="2014" name="Front. Microbiol.">
        <title>High frequency of phylogenetically diverse reductive dehalogenase-homologous genes in deep subseafloor sedimentary metagenomes.</title>
        <authorList>
            <person name="Kawai M."/>
            <person name="Futagami T."/>
            <person name="Toyoda A."/>
            <person name="Takaki Y."/>
            <person name="Nishi S."/>
            <person name="Hori S."/>
            <person name="Arai W."/>
            <person name="Tsubouchi T."/>
            <person name="Morono Y."/>
            <person name="Uchiyama I."/>
            <person name="Ito T."/>
            <person name="Fujiyama A."/>
            <person name="Inagaki F."/>
            <person name="Takami H."/>
        </authorList>
    </citation>
    <scope>NUCLEOTIDE SEQUENCE</scope>
    <source>
        <strain evidence="4">Expedition CK06-06</strain>
    </source>
</reference>
<dbReference type="SUPFAM" id="SSF55469">
    <property type="entry name" value="FMN-dependent nitroreductase-like"/>
    <property type="match status" value="1"/>
</dbReference>
<dbReference type="PANTHER" id="PTHR43673:SF10">
    <property type="entry name" value="NADH DEHYDROGENASE_NAD(P)H NITROREDUCTASE XCC3605-RELATED"/>
    <property type="match status" value="1"/>
</dbReference>
<proteinExistence type="inferred from homology"/>
<gene>
    <name evidence="4" type="ORF">S01H4_04459</name>
</gene>
<dbReference type="InterPro" id="IPR029479">
    <property type="entry name" value="Nitroreductase"/>
</dbReference>
<organism evidence="4">
    <name type="scientific">marine sediment metagenome</name>
    <dbReference type="NCBI Taxonomy" id="412755"/>
    <lineage>
        <taxon>unclassified sequences</taxon>
        <taxon>metagenomes</taxon>
        <taxon>ecological metagenomes</taxon>
    </lineage>
</organism>
<dbReference type="AlphaFoldDB" id="X1AWU4"/>
<dbReference type="Gene3D" id="3.40.109.10">
    <property type="entry name" value="NADH Oxidase"/>
    <property type="match status" value="1"/>
</dbReference>
<dbReference type="InterPro" id="IPR000415">
    <property type="entry name" value="Nitroreductase-like"/>
</dbReference>
<dbReference type="Pfam" id="PF00881">
    <property type="entry name" value="Nitroreductase"/>
    <property type="match status" value="1"/>
</dbReference>